<proteinExistence type="predicted"/>
<dbReference type="Gramene" id="KOM49055">
    <property type="protein sequence ID" value="KOM49055"/>
    <property type="gene ID" value="LR48_Vigan07g275900"/>
</dbReference>
<dbReference type="Proteomes" id="UP000053144">
    <property type="component" value="Chromosome 7"/>
</dbReference>
<reference evidence="2" key="1">
    <citation type="journal article" date="2015" name="Proc. Natl. Acad. Sci. U.S.A.">
        <title>Genome sequencing of adzuki bean (Vigna angularis) provides insight into high starch and low fat accumulation and domestication.</title>
        <authorList>
            <person name="Yang K."/>
            <person name="Tian Z."/>
            <person name="Chen C."/>
            <person name="Luo L."/>
            <person name="Zhao B."/>
            <person name="Wang Z."/>
            <person name="Yu L."/>
            <person name="Li Y."/>
            <person name="Sun Y."/>
            <person name="Li W."/>
            <person name="Chen Y."/>
            <person name="Li Y."/>
            <person name="Zhang Y."/>
            <person name="Ai D."/>
            <person name="Zhao J."/>
            <person name="Shang C."/>
            <person name="Ma Y."/>
            <person name="Wu B."/>
            <person name="Wang M."/>
            <person name="Gao L."/>
            <person name="Sun D."/>
            <person name="Zhang P."/>
            <person name="Guo F."/>
            <person name="Wang W."/>
            <person name="Li Y."/>
            <person name="Wang J."/>
            <person name="Varshney R.K."/>
            <person name="Wang J."/>
            <person name="Ling H.Q."/>
            <person name="Wan P."/>
        </authorList>
    </citation>
    <scope>NUCLEOTIDE SEQUENCE</scope>
    <source>
        <strain evidence="2">cv. Jingnong 6</strain>
    </source>
</reference>
<name>A0A0L9V1S4_PHAAN</name>
<organism evidence="1 2">
    <name type="scientific">Phaseolus angularis</name>
    <name type="common">Azuki bean</name>
    <name type="synonym">Vigna angularis</name>
    <dbReference type="NCBI Taxonomy" id="3914"/>
    <lineage>
        <taxon>Eukaryota</taxon>
        <taxon>Viridiplantae</taxon>
        <taxon>Streptophyta</taxon>
        <taxon>Embryophyta</taxon>
        <taxon>Tracheophyta</taxon>
        <taxon>Spermatophyta</taxon>
        <taxon>Magnoliopsida</taxon>
        <taxon>eudicotyledons</taxon>
        <taxon>Gunneridae</taxon>
        <taxon>Pentapetalae</taxon>
        <taxon>rosids</taxon>
        <taxon>fabids</taxon>
        <taxon>Fabales</taxon>
        <taxon>Fabaceae</taxon>
        <taxon>Papilionoideae</taxon>
        <taxon>50 kb inversion clade</taxon>
        <taxon>NPAAA clade</taxon>
        <taxon>indigoferoid/millettioid clade</taxon>
        <taxon>Phaseoleae</taxon>
        <taxon>Vigna</taxon>
    </lineage>
</organism>
<accession>A0A0L9V1S4</accession>
<dbReference type="EMBL" id="CM003377">
    <property type="protein sequence ID" value="KOM49055.1"/>
    <property type="molecule type" value="Genomic_DNA"/>
</dbReference>
<evidence type="ECO:0000313" key="1">
    <source>
        <dbReference type="EMBL" id="KOM49055.1"/>
    </source>
</evidence>
<gene>
    <name evidence="1" type="ORF">LR48_Vigan07g275900</name>
</gene>
<sequence length="136" mass="14796">MRNCTVAKSFNLIKEKKQQDLGLGFGSVLGNSAKVRVALSQQGFSEEEKSVGSSLALQRGQRGCLESQVSAHSTWKAWLQPGTSRAGWSVAMSSRQTAHSEPMRRSFPVMEGSFWSCEGERPASETGLAGRWGSGW</sequence>
<evidence type="ECO:0000313" key="2">
    <source>
        <dbReference type="Proteomes" id="UP000053144"/>
    </source>
</evidence>
<dbReference type="AlphaFoldDB" id="A0A0L9V1S4"/>
<protein>
    <submittedName>
        <fullName evidence="1">Uncharacterized protein</fullName>
    </submittedName>
</protein>